<dbReference type="Gene3D" id="3.90.470.10">
    <property type="entry name" value="Ribosomal protein L22/L17"/>
    <property type="match status" value="1"/>
</dbReference>
<comment type="similarity">
    <text evidence="1 7 8">Belongs to the universal ribosomal protein uL22 family.</text>
</comment>
<name>A0A1G2G4X0_9BACT</name>
<keyword evidence="4 7" id="KW-0689">Ribosomal protein</keyword>
<dbReference type="AlphaFoldDB" id="A0A1G2G4X0"/>
<comment type="caution">
    <text evidence="11">The sequence shown here is derived from an EMBL/GenBank/DDBJ whole genome shotgun (WGS) entry which is preliminary data.</text>
</comment>
<dbReference type="Proteomes" id="UP000177785">
    <property type="component" value="Unassembled WGS sequence"/>
</dbReference>
<evidence type="ECO:0000256" key="10">
    <source>
        <dbReference type="RuleBase" id="RU004008"/>
    </source>
</evidence>
<evidence type="ECO:0000313" key="11">
    <source>
        <dbReference type="EMBL" id="OGZ44990.1"/>
    </source>
</evidence>
<evidence type="ECO:0000256" key="1">
    <source>
        <dbReference type="ARBA" id="ARBA00009451"/>
    </source>
</evidence>
<dbReference type="InterPro" id="IPR047867">
    <property type="entry name" value="Ribosomal_uL22_bac/org-type"/>
</dbReference>
<sequence>MNRVTAQLNYLRISPRKVRLVAGALRGLSLAEAAVRVAFIEKKSALPMKKLIRSAAANAKSRNIDEKTLVIEKLTVDEGPALKRFTPKAHGRATPIRRRTSHITLVLSEKE</sequence>
<dbReference type="InterPro" id="IPR001063">
    <property type="entry name" value="Ribosomal_uL22"/>
</dbReference>
<proteinExistence type="inferred from homology"/>
<comment type="subunit">
    <text evidence="7 9">Part of the 50S ribosomal subunit.</text>
</comment>
<dbReference type="GO" id="GO:0022625">
    <property type="term" value="C:cytosolic large ribosomal subunit"/>
    <property type="evidence" value="ECO:0007669"/>
    <property type="project" value="TreeGrafter"/>
</dbReference>
<keyword evidence="3 7" id="KW-0694">RNA-binding</keyword>
<evidence type="ECO:0000256" key="9">
    <source>
        <dbReference type="RuleBase" id="RU004006"/>
    </source>
</evidence>
<evidence type="ECO:0000256" key="3">
    <source>
        <dbReference type="ARBA" id="ARBA00022884"/>
    </source>
</evidence>
<reference evidence="11 12" key="1">
    <citation type="journal article" date="2016" name="Nat. Commun.">
        <title>Thousands of microbial genomes shed light on interconnected biogeochemical processes in an aquifer system.</title>
        <authorList>
            <person name="Anantharaman K."/>
            <person name="Brown C.T."/>
            <person name="Hug L.A."/>
            <person name="Sharon I."/>
            <person name="Castelle C.J."/>
            <person name="Probst A.J."/>
            <person name="Thomas B.C."/>
            <person name="Singh A."/>
            <person name="Wilkins M.J."/>
            <person name="Karaoz U."/>
            <person name="Brodie E.L."/>
            <person name="Williams K.H."/>
            <person name="Hubbard S.S."/>
            <person name="Banfield J.F."/>
        </authorList>
    </citation>
    <scope>NUCLEOTIDE SEQUENCE [LARGE SCALE GENOMIC DNA]</scope>
</reference>
<keyword evidence="2 7" id="KW-0699">rRNA-binding</keyword>
<dbReference type="GO" id="GO:0003735">
    <property type="term" value="F:structural constituent of ribosome"/>
    <property type="evidence" value="ECO:0007669"/>
    <property type="project" value="InterPro"/>
</dbReference>
<evidence type="ECO:0000256" key="4">
    <source>
        <dbReference type="ARBA" id="ARBA00022980"/>
    </source>
</evidence>
<organism evidence="11 12">
    <name type="scientific">Candidatus Ryanbacteria bacterium RIFCSPHIGHO2_01_FULL_48_27</name>
    <dbReference type="NCBI Taxonomy" id="1802115"/>
    <lineage>
        <taxon>Bacteria</taxon>
        <taxon>Candidatus Ryaniibacteriota</taxon>
    </lineage>
</organism>
<evidence type="ECO:0000313" key="12">
    <source>
        <dbReference type="Proteomes" id="UP000177785"/>
    </source>
</evidence>
<protein>
    <recommendedName>
        <fullName evidence="6 7">Large ribosomal subunit protein uL22</fullName>
    </recommendedName>
</protein>
<dbReference type="GO" id="GO:0006412">
    <property type="term" value="P:translation"/>
    <property type="evidence" value="ECO:0007669"/>
    <property type="project" value="UniProtKB-UniRule"/>
</dbReference>
<dbReference type="PANTHER" id="PTHR13501">
    <property type="entry name" value="CHLOROPLAST 50S RIBOSOMAL PROTEIN L22-RELATED"/>
    <property type="match status" value="1"/>
</dbReference>
<dbReference type="CDD" id="cd00336">
    <property type="entry name" value="Ribosomal_L22"/>
    <property type="match status" value="1"/>
</dbReference>
<dbReference type="InterPro" id="IPR036394">
    <property type="entry name" value="Ribosomal_uL22_sf"/>
</dbReference>
<evidence type="ECO:0000256" key="5">
    <source>
        <dbReference type="ARBA" id="ARBA00023274"/>
    </source>
</evidence>
<gene>
    <name evidence="7" type="primary">rplV</name>
    <name evidence="11" type="ORF">A2756_03945</name>
</gene>
<accession>A0A1G2G4X0</accession>
<keyword evidence="5 7" id="KW-0687">Ribonucleoprotein</keyword>
<comment type="function">
    <text evidence="7">The globular domain of the protein is located near the polypeptide exit tunnel on the outside of the subunit, while an extended beta-hairpin is found that lines the wall of the exit tunnel in the center of the 70S ribosome.</text>
</comment>
<comment type="function">
    <text evidence="7 10">This protein binds specifically to 23S rRNA; its binding is stimulated by other ribosomal proteins, e.g., L4, L17, and L20. It is important during the early stages of 50S assembly. It makes multiple contacts with different domains of the 23S rRNA in the assembled 50S subunit and ribosome.</text>
</comment>
<dbReference type="NCBIfam" id="TIGR01044">
    <property type="entry name" value="rplV_bact"/>
    <property type="match status" value="1"/>
</dbReference>
<evidence type="ECO:0000256" key="2">
    <source>
        <dbReference type="ARBA" id="ARBA00022730"/>
    </source>
</evidence>
<dbReference type="PANTHER" id="PTHR13501:SF8">
    <property type="entry name" value="LARGE RIBOSOMAL SUBUNIT PROTEIN UL22M"/>
    <property type="match status" value="1"/>
</dbReference>
<dbReference type="SUPFAM" id="SSF54843">
    <property type="entry name" value="Ribosomal protein L22"/>
    <property type="match status" value="1"/>
</dbReference>
<dbReference type="GO" id="GO:0019843">
    <property type="term" value="F:rRNA binding"/>
    <property type="evidence" value="ECO:0007669"/>
    <property type="project" value="UniProtKB-UniRule"/>
</dbReference>
<dbReference type="STRING" id="1802115.A2756_03945"/>
<dbReference type="HAMAP" id="MF_01331_B">
    <property type="entry name" value="Ribosomal_uL22_B"/>
    <property type="match status" value="1"/>
</dbReference>
<dbReference type="EMBL" id="MHNL01000011">
    <property type="protein sequence ID" value="OGZ44990.1"/>
    <property type="molecule type" value="Genomic_DNA"/>
</dbReference>
<evidence type="ECO:0000256" key="8">
    <source>
        <dbReference type="RuleBase" id="RU004005"/>
    </source>
</evidence>
<dbReference type="Pfam" id="PF00237">
    <property type="entry name" value="Ribosomal_L22"/>
    <property type="match status" value="1"/>
</dbReference>
<evidence type="ECO:0000256" key="7">
    <source>
        <dbReference type="HAMAP-Rule" id="MF_01331"/>
    </source>
</evidence>
<evidence type="ECO:0000256" key="6">
    <source>
        <dbReference type="ARBA" id="ARBA00035207"/>
    </source>
</evidence>
<dbReference type="InterPro" id="IPR005727">
    <property type="entry name" value="Ribosomal_uL22_bac/chlpt-type"/>
</dbReference>